<evidence type="ECO:0000256" key="2">
    <source>
        <dbReference type="ARBA" id="ARBA00022679"/>
    </source>
</evidence>
<feature type="transmembrane region" description="Helical" evidence="7">
    <location>
        <begin position="366"/>
        <end position="388"/>
    </location>
</feature>
<dbReference type="GO" id="GO:0003841">
    <property type="term" value="F:1-acylglycerol-3-phosphate O-acyltransferase activity"/>
    <property type="evidence" value="ECO:0007669"/>
    <property type="project" value="TreeGrafter"/>
</dbReference>
<feature type="transmembrane region" description="Helical" evidence="7">
    <location>
        <begin position="227"/>
        <end position="248"/>
    </location>
</feature>
<evidence type="ECO:0000256" key="6">
    <source>
        <dbReference type="ARBA" id="ARBA00023315"/>
    </source>
</evidence>
<dbReference type="EMBL" id="KI925456">
    <property type="protein sequence ID" value="ETW84247.1"/>
    <property type="molecule type" value="Genomic_DNA"/>
</dbReference>
<dbReference type="AlphaFoldDB" id="W4KEH5"/>
<dbReference type="GO" id="GO:0047184">
    <property type="term" value="F:1-acylglycerophosphocholine O-acyltransferase activity"/>
    <property type="evidence" value="ECO:0007669"/>
    <property type="project" value="TreeGrafter"/>
</dbReference>
<evidence type="ECO:0000256" key="5">
    <source>
        <dbReference type="ARBA" id="ARBA00023136"/>
    </source>
</evidence>
<name>W4KEH5_HETIT</name>
<dbReference type="InterPro" id="IPR049941">
    <property type="entry name" value="LPLAT_7/PORCN-like"/>
</dbReference>
<comment type="subcellular location">
    <subcellularLocation>
        <location evidence="1">Membrane</location>
        <topology evidence="1">Multi-pass membrane protein</topology>
    </subcellularLocation>
</comment>
<dbReference type="GO" id="GO:0016020">
    <property type="term" value="C:membrane"/>
    <property type="evidence" value="ECO:0007669"/>
    <property type="project" value="UniProtKB-SubCell"/>
</dbReference>
<dbReference type="eggNOG" id="KOG2704">
    <property type="taxonomic scope" value="Eukaryota"/>
</dbReference>
<proteinExistence type="predicted"/>
<accession>W4KEH5</accession>
<dbReference type="PANTHER" id="PTHR13906">
    <property type="entry name" value="PORCUPINE"/>
    <property type="match status" value="1"/>
</dbReference>
<dbReference type="Pfam" id="PF03062">
    <property type="entry name" value="MBOAT"/>
    <property type="match status" value="1"/>
</dbReference>
<dbReference type="FunCoup" id="W4KEH5">
    <property type="interactions" value="160"/>
</dbReference>
<gene>
    <name evidence="8" type="ORF">HETIRDRAFT_313183</name>
</gene>
<feature type="transmembrane region" description="Helical" evidence="7">
    <location>
        <begin position="89"/>
        <end position="108"/>
    </location>
</feature>
<dbReference type="GO" id="GO:0046474">
    <property type="term" value="P:glycerophospholipid biosynthetic process"/>
    <property type="evidence" value="ECO:0007669"/>
    <property type="project" value="TreeGrafter"/>
</dbReference>
<keyword evidence="5 7" id="KW-0472">Membrane</keyword>
<keyword evidence="3 7" id="KW-0812">Transmembrane</keyword>
<dbReference type="KEGG" id="hir:HETIRDRAFT_313183"/>
<evidence type="ECO:0000256" key="7">
    <source>
        <dbReference type="SAM" id="Phobius"/>
    </source>
</evidence>
<feature type="transmembrane region" description="Helical" evidence="7">
    <location>
        <begin position="48"/>
        <end position="69"/>
    </location>
</feature>
<dbReference type="PANTHER" id="PTHR13906:SF4">
    <property type="entry name" value="LYSOPHOSPHOLIPID ACYLTRANSFERASE 6"/>
    <property type="match status" value="1"/>
</dbReference>
<evidence type="ECO:0008006" key="10">
    <source>
        <dbReference type="Google" id="ProtNLM"/>
    </source>
</evidence>
<evidence type="ECO:0000313" key="9">
    <source>
        <dbReference type="Proteomes" id="UP000030671"/>
    </source>
</evidence>
<dbReference type="RefSeq" id="XP_009543937.1">
    <property type="nucleotide sequence ID" value="XM_009545642.1"/>
</dbReference>
<reference evidence="8 9" key="1">
    <citation type="journal article" date="2012" name="New Phytol.">
        <title>Insight into trade-off between wood decay and parasitism from the genome of a fungal forest pathogen.</title>
        <authorList>
            <person name="Olson A."/>
            <person name="Aerts A."/>
            <person name="Asiegbu F."/>
            <person name="Belbahri L."/>
            <person name="Bouzid O."/>
            <person name="Broberg A."/>
            <person name="Canback B."/>
            <person name="Coutinho P.M."/>
            <person name="Cullen D."/>
            <person name="Dalman K."/>
            <person name="Deflorio G."/>
            <person name="van Diepen L.T."/>
            <person name="Dunand C."/>
            <person name="Duplessis S."/>
            <person name="Durling M."/>
            <person name="Gonthier P."/>
            <person name="Grimwood J."/>
            <person name="Fossdal C.G."/>
            <person name="Hansson D."/>
            <person name="Henrissat B."/>
            <person name="Hietala A."/>
            <person name="Himmelstrand K."/>
            <person name="Hoffmeister D."/>
            <person name="Hogberg N."/>
            <person name="James T.Y."/>
            <person name="Karlsson M."/>
            <person name="Kohler A."/>
            <person name="Kues U."/>
            <person name="Lee Y.H."/>
            <person name="Lin Y.C."/>
            <person name="Lind M."/>
            <person name="Lindquist E."/>
            <person name="Lombard V."/>
            <person name="Lucas S."/>
            <person name="Lunden K."/>
            <person name="Morin E."/>
            <person name="Murat C."/>
            <person name="Park J."/>
            <person name="Raffaello T."/>
            <person name="Rouze P."/>
            <person name="Salamov A."/>
            <person name="Schmutz J."/>
            <person name="Solheim H."/>
            <person name="Stahlberg J."/>
            <person name="Velez H."/>
            <person name="de Vries R.P."/>
            <person name="Wiebenga A."/>
            <person name="Woodward S."/>
            <person name="Yakovlev I."/>
            <person name="Garbelotto M."/>
            <person name="Martin F."/>
            <person name="Grigoriev I.V."/>
            <person name="Stenlid J."/>
        </authorList>
    </citation>
    <scope>NUCLEOTIDE SEQUENCE [LARGE SCALE GENOMIC DNA]</scope>
    <source>
        <strain evidence="8 9">TC 32-1</strain>
    </source>
</reference>
<dbReference type="STRING" id="747525.W4KEH5"/>
<keyword evidence="2" id="KW-0808">Transferase</keyword>
<feature type="transmembrane region" description="Helical" evidence="7">
    <location>
        <begin position="469"/>
        <end position="492"/>
    </location>
</feature>
<evidence type="ECO:0000256" key="3">
    <source>
        <dbReference type="ARBA" id="ARBA00022692"/>
    </source>
</evidence>
<dbReference type="GO" id="GO:0030258">
    <property type="term" value="P:lipid modification"/>
    <property type="evidence" value="ECO:0007669"/>
    <property type="project" value="TreeGrafter"/>
</dbReference>
<feature type="transmembrane region" description="Helical" evidence="7">
    <location>
        <begin position="437"/>
        <end position="457"/>
    </location>
</feature>
<keyword evidence="4 7" id="KW-1133">Transmembrane helix</keyword>
<protein>
    <recommendedName>
        <fullName evidence="10">Lysophospholipid acyltransferase</fullName>
    </recommendedName>
</protein>
<evidence type="ECO:0000256" key="4">
    <source>
        <dbReference type="ARBA" id="ARBA00022989"/>
    </source>
</evidence>
<dbReference type="InParanoid" id="W4KEH5"/>
<organism evidence="8 9">
    <name type="scientific">Heterobasidion irregulare (strain TC 32-1)</name>
    <dbReference type="NCBI Taxonomy" id="747525"/>
    <lineage>
        <taxon>Eukaryota</taxon>
        <taxon>Fungi</taxon>
        <taxon>Dikarya</taxon>
        <taxon>Basidiomycota</taxon>
        <taxon>Agaricomycotina</taxon>
        <taxon>Agaricomycetes</taxon>
        <taxon>Russulales</taxon>
        <taxon>Bondarzewiaceae</taxon>
        <taxon>Heterobasidion</taxon>
        <taxon>Heterobasidion annosum species complex</taxon>
    </lineage>
</organism>
<sequence>MDFLFDPLAASVGASADQVKLITCLLVSYPLGSVFIRIPSSRPALKHLFNLSIAVFYFIPVLNLKSAFLQLLGDVLATYFVAARVKGHLMPWIVFTGLMGHLTVNHVLRAMSATGYETFEITGPQMVLVMKLTTFAWNVWDGRRRAEDLDKWQLQMRVAQFPSLLEFLGYAFYFPGVLVGPYLEYAAYTSLVNETLFRAYEDKTTDARSKSRRAIPRGRKRVAYRKALFGLIFLGLYTTFSSSFNYGIAITDWFLKQNILYRIFYIQFCGFIERTKYYGVWTLTEGASILTGLGFTGYSPSGKSLWEGAANVKIGLIEFPPNFKILLDSWNMKTNVWLRECVYKRVTPKGKKPGFRSSMITFATSAFWHGVAGGYYMTFLLGGFITTAGRLCRANIRPLVLAVPAQTRQHTSIPNGAPTKKALPEDRPTTIKRLYDLSGIAVCILLVNYATIPFMLLHVQESTQAWTRLWWYGHCMVGSCLVFFYAGGGRWLKGIQVKRAQRTSSLTFSSSDTVDYLSPPFVPPIDPAVRELEKRLD</sequence>
<dbReference type="GeneID" id="20670010"/>
<dbReference type="InterPro" id="IPR004299">
    <property type="entry name" value="MBOAT_fam"/>
</dbReference>
<dbReference type="Proteomes" id="UP000030671">
    <property type="component" value="Unassembled WGS sequence"/>
</dbReference>
<keyword evidence="6" id="KW-0012">Acyltransferase</keyword>
<evidence type="ECO:0000256" key="1">
    <source>
        <dbReference type="ARBA" id="ARBA00004141"/>
    </source>
</evidence>
<dbReference type="HOGENOM" id="CLU_011340_5_0_1"/>
<evidence type="ECO:0000313" key="8">
    <source>
        <dbReference type="EMBL" id="ETW84247.1"/>
    </source>
</evidence>
<keyword evidence="9" id="KW-1185">Reference proteome</keyword>
<dbReference type="OrthoDB" id="286734at2759"/>
<dbReference type="GO" id="GO:0005783">
    <property type="term" value="C:endoplasmic reticulum"/>
    <property type="evidence" value="ECO:0007669"/>
    <property type="project" value="TreeGrafter"/>
</dbReference>